<evidence type="ECO:0000259" key="6">
    <source>
        <dbReference type="Pfam" id="PF13802"/>
    </source>
</evidence>
<gene>
    <name evidence="9" type="ORF">SAMN05446037_1004169</name>
</gene>
<dbReference type="Gene3D" id="3.20.20.80">
    <property type="entry name" value="Glycosidases"/>
    <property type="match status" value="1"/>
</dbReference>
<feature type="domain" description="Glycosyl hydrolase family 31 C-terminal" evidence="8">
    <location>
        <begin position="537"/>
        <end position="623"/>
    </location>
</feature>
<name>A0A239BX84_9FIRM</name>
<evidence type="ECO:0000259" key="7">
    <source>
        <dbReference type="Pfam" id="PF17137"/>
    </source>
</evidence>
<dbReference type="SUPFAM" id="SSF74650">
    <property type="entry name" value="Galactose mutarotase-like"/>
    <property type="match status" value="1"/>
</dbReference>
<keyword evidence="10" id="KW-1185">Reference proteome</keyword>
<accession>A0A239BX84</accession>
<dbReference type="InterPro" id="IPR011013">
    <property type="entry name" value="Gal_mutarotase_sf_dom"/>
</dbReference>
<dbReference type="EMBL" id="FZOJ01000004">
    <property type="protein sequence ID" value="SNS12041.1"/>
    <property type="molecule type" value="Genomic_DNA"/>
</dbReference>
<sequence length="717" mass="83734">MKTYKVNEFIMRYSIGNPFATEVVVNKGEEINRKDIDYFQIDEKKGFRFSHKMDPRDIVWGLGENQRGMNKRGGIYISYCTDDSQHTPDKKSLYGAHNFLIVDGEVKFGVFVDYPSKVTFDIGFTHSDVLDIVIDGEDFDLYIVEGVSLKEITGQFLNMIGEGYAPPKWAFGYQQSRWSYKNAEEIEKIVDSFLHYDIPCDTVYLDIDYMERFKDFTIDEESFPHIEGFVKRIKNKGFRLIPIIDAGVKIEKDYDIYEEGIANDHFCVNEEGKPFVAAVWPGRVHFPDFLRPETRKWFGLKYSRLIDWGIEGFWNDMNEPAIFYSNKGLQKAVEKAKASENENLDIYSYFELRDTFVGLLNKLEDHKDFYHRVEGKLVRHDLLHNLYGYNMTRAAAEGFEEIQPNKRFLLFSRASYVGGHRYGGIWTGDNHSWWQHLLLNIKMMVSLNMCGFLYSGADTGGFSGDVNAQLMIRWMQFSLFTPLFRNHSAMGTRRQEPFAFDEGTLHILRNTIRIRYALIPYIYSEYMKALIHKNVYIASLAFEYDDTRSRTVEDQLLIGDSLMIAPIYEENAVGRYIWLPEDMLLWKAEDYRNRSYEIYKKGNIYLEVDIQEIPIFVRKNKIVLLGKHGSSVENLCHDELEAIAFVDDKAAYVYYDDDGTTKNYKNKKYNEVFIEIEKVKNDFEITITNRGNDTLKKINFEILDIQGNVNKKTVEVS</sequence>
<dbReference type="GO" id="GO:0030246">
    <property type="term" value="F:carbohydrate binding"/>
    <property type="evidence" value="ECO:0007669"/>
    <property type="project" value="InterPro"/>
</dbReference>
<reference evidence="9 10" key="1">
    <citation type="submission" date="2017-06" db="EMBL/GenBank/DDBJ databases">
        <authorList>
            <person name="Kim H.J."/>
            <person name="Triplett B.A."/>
        </authorList>
    </citation>
    <scope>NUCLEOTIDE SEQUENCE [LARGE SCALE GENOMIC DNA]</scope>
    <source>
        <strain evidence="9 10">SCA</strain>
    </source>
</reference>
<evidence type="ECO:0000313" key="9">
    <source>
        <dbReference type="EMBL" id="SNS12041.1"/>
    </source>
</evidence>
<dbReference type="Pfam" id="PF21365">
    <property type="entry name" value="Glyco_hydro_31_3rd"/>
    <property type="match status" value="1"/>
</dbReference>
<dbReference type="InterPro" id="IPR000322">
    <property type="entry name" value="Glyco_hydro_31_TIM"/>
</dbReference>
<dbReference type="Gene3D" id="2.60.40.4040">
    <property type="match status" value="1"/>
</dbReference>
<evidence type="ECO:0000259" key="5">
    <source>
        <dbReference type="Pfam" id="PF01055"/>
    </source>
</evidence>
<dbReference type="RefSeq" id="WP_089281947.1">
    <property type="nucleotide sequence ID" value="NZ_FZOJ01000004.1"/>
</dbReference>
<organism evidence="9 10">
    <name type="scientific">Anaerovirgula multivorans</name>
    <dbReference type="NCBI Taxonomy" id="312168"/>
    <lineage>
        <taxon>Bacteria</taxon>
        <taxon>Bacillati</taxon>
        <taxon>Bacillota</taxon>
        <taxon>Clostridia</taxon>
        <taxon>Peptostreptococcales</taxon>
        <taxon>Natronincolaceae</taxon>
        <taxon>Anaerovirgula</taxon>
    </lineage>
</organism>
<dbReference type="CDD" id="cd14752">
    <property type="entry name" value="GH31_N"/>
    <property type="match status" value="1"/>
</dbReference>
<evidence type="ECO:0000256" key="3">
    <source>
        <dbReference type="ARBA" id="ARBA00023295"/>
    </source>
</evidence>
<feature type="domain" description="Glycoside hydrolase family 31 N-terminal" evidence="6">
    <location>
        <begin position="19"/>
        <end position="121"/>
    </location>
</feature>
<evidence type="ECO:0000256" key="1">
    <source>
        <dbReference type="ARBA" id="ARBA00007806"/>
    </source>
</evidence>
<dbReference type="SUPFAM" id="SSF51011">
    <property type="entry name" value="Glycosyl hydrolase domain"/>
    <property type="match status" value="1"/>
</dbReference>
<dbReference type="InterPro" id="IPR025887">
    <property type="entry name" value="Glyco_hydro_31_N_dom"/>
</dbReference>
<dbReference type="InterPro" id="IPR033403">
    <property type="entry name" value="DUF5110"/>
</dbReference>
<proteinExistence type="inferred from homology"/>
<comment type="similarity">
    <text evidence="1 4">Belongs to the glycosyl hydrolase 31 family.</text>
</comment>
<dbReference type="Pfam" id="PF01055">
    <property type="entry name" value="Glyco_hydro_31_2nd"/>
    <property type="match status" value="1"/>
</dbReference>
<evidence type="ECO:0000256" key="4">
    <source>
        <dbReference type="RuleBase" id="RU361185"/>
    </source>
</evidence>
<feature type="domain" description="Glycoside hydrolase family 31 TIM barrel" evidence="5">
    <location>
        <begin position="165"/>
        <end position="524"/>
    </location>
</feature>
<dbReference type="Proteomes" id="UP000198304">
    <property type="component" value="Unassembled WGS sequence"/>
</dbReference>
<dbReference type="GO" id="GO:0004553">
    <property type="term" value="F:hydrolase activity, hydrolyzing O-glycosyl compounds"/>
    <property type="evidence" value="ECO:0007669"/>
    <property type="project" value="InterPro"/>
</dbReference>
<dbReference type="CDD" id="cd06604">
    <property type="entry name" value="GH31_glucosidase_II_MalA"/>
    <property type="match status" value="1"/>
</dbReference>
<dbReference type="InterPro" id="IPR017853">
    <property type="entry name" value="GH"/>
</dbReference>
<keyword evidence="2 4" id="KW-0378">Hydrolase</keyword>
<dbReference type="PANTHER" id="PTHR22762:SF120">
    <property type="entry name" value="HETEROGLYCAN GLUCOSIDASE 1"/>
    <property type="match status" value="1"/>
</dbReference>
<dbReference type="AlphaFoldDB" id="A0A239BX84"/>
<protein>
    <submittedName>
        <fullName evidence="9">Alpha-glucosidase</fullName>
    </submittedName>
</protein>
<dbReference type="Pfam" id="PF13802">
    <property type="entry name" value="Gal_mutarotas_2"/>
    <property type="match status" value="1"/>
</dbReference>
<feature type="domain" description="DUF5110" evidence="7">
    <location>
        <begin position="645"/>
        <end position="701"/>
    </location>
</feature>
<evidence type="ECO:0000259" key="8">
    <source>
        <dbReference type="Pfam" id="PF21365"/>
    </source>
</evidence>
<dbReference type="Gene3D" id="2.60.40.1760">
    <property type="entry name" value="glycosyl hydrolase (family 31)"/>
    <property type="match status" value="1"/>
</dbReference>
<dbReference type="InterPro" id="IPR048395">
    <property type="entry name" value="Glyco_hydro_31_C"/>
</dbReference>
<dbReference type="SUPFAM" id="SSF51445">
    <property type="entry name" value="(Trans)glycosidases"/>
    <property type="match status" value="1"/>
</dbReference>
<dbReference type="InterPro" id="IPR030458">
    <property type="entry name" value="Glyco_hydro_31_AS"/>
</dbReference>
<evidence type="ECO:0000313" key="10">
    <source>
        <dbReference type="Proteomes" id="UP000198304"/>
    </source>
</evidence>
<dbReference type="Pfam" id="PF17137">
    <property type="entry name" value="DUF5110"/>
    <property type="match status" value="1"/>
</dbReference>
<dbReference type="PANTHER" id="PTHR22762">
    <property type="entry name" value="ALPHA-GLUCOSIDASE"/>
    <property type="match status" value="1"/>
</dbReference>
<evidence type="ECO:0000256" key="2">
    <source>
        <dbReference type="ARBA" id="ARBA00022801"/>
    </source>
</evidence>
<keyword evidence="3 4" id="KW-0326">Glycosidase</keyword>
<dbReference type="PROSITE" id="PS00129">
    <property type="entry name" value="GLYCOSYL_HYDROL_F31_1"/>
    <property type="match status" value="1"/>
</dbReference>
<dbReference type="GO" id="GO:0005975">
    <property type="term" value="P:carbohydrate metabolic process"/>
    <property type="evidence" value="ECO:0007669"/>
    <property type="project" value="InterPro"/>
</dbReference>
<dbReference type="OrthoDB" id="176168at2"/>